<dbReference type="InterPro" id="IPR000064">
    <property type="entry name" value="NLP_P60_dom"/>
</dbReference>
<evidence type="ECO:0000256" key="4">
    <source>
        <dbReference type="ARBA" id="ARBA00022807"/>
    </source>
</evidence>
<dbReference type="EMBL" id="LK932498">
    <property type="protein sequence ID" value="CDS84815.1"/>
    <property type="molecule type" value="Genomic_DNA"/>
</dbReference>
<dbReference type="GO" id="GO:0004040">
    <property type="term" value="F:amidase activity"/>
    <property type="evidence" value="ECO:0007669"/>
    <property type="project" value="InterPro"/>
</dbReference>
<dbReference type="SUPFAM" id="SSF54001">
    <property type="entry name" value="Cysteine proteinases"/>
    <property type="match status" value="1"/>
</dbReference>
<keyword evidence="3 9" id="KW-0378">Hydrolase</keyword>
<dbReference type="PANTHER" id="PTHR47053">
    <property type="entry name" value="MUREIN DD-ENDOPEPTIDASE MEPH-RELATED"/>
    <property type="match status" value="1"/>
</dbReference>
<evidence type="ECO:0000256" key="1">
    <source>
        <dbReference type="ARBA" id="ARBA00007074"/>
    </source>
</evidence>
<evidence type="ECO:0000313" key="9">
    <source>
        <dbReference type="EMBL" id="CDT81602.1"/>
    </source>
</evidence>
<dbReference type="InterPro" id="IPR038765">
    <property type="entry name" value="Papain-like_cys_pep_sf"/>
</dbReference>
<protein>
    <submittedName>
        <fullName evidence="9">Putative phage cell wall hydrolase</fullName>
    </submittedName>
</protein>
<dbReference type="EMBL" id="LK933533">
    <property type="protein sequence ID" value="CDT81602.1"/>
    <property type="molecule type" value="Genomic_DNA"/>
</dbReference>
<dbReference type="Pfam" id="PF00877">
    <property type="entry name" value="NLPC_P60"/>
    <property type="match status" value="1"/>
</dbReference>
<dbReference type="InterPro" id="IPR051202">
    <property type="entry name" value="Peptidase_C40"/>
</dbReference>
<keyword evidence="4" id="KW-0788">Thiol protease</keyword>
<feature type="domain" description="NlpC/P60" evidence="6">
    <location>
        <begin position="527"/>
        <end position="656"/>
    </location>
</feature>
<evidence type="ECO:0000259" key="6">
    <source>
        <dbReference type="PROSITE" id="PS51935"/>
    </source>
</evidence>
<dbReference type="GO" id="GO:0008234">
    <property type="term" value="F:cysteine-type peptidase activity"/>
    <property type="evidence" value="ECO:0007669"/>
    <property type="project" value="UniProtKB-KW"/>
</dbReference>
<sequence length="656" mass="74513">MSDDLVLANDRDIRLVIAHWEDFYEPVVLDGITWEIERRGTPSKLEFTIVMDDILEFCEGNSVRLYYKGVGIFYGYIFQKKRDKENHIKIVAYDQLRYFKNKDTYVYSNKTASELVKMLAKDFKLKYNVIEDTKYKISRVEENKTLFDMVLTALDDTLREKKEMYVLYDDFGRITLKNVASMKLDTVMNNDVIEDFDYNSSIDSDTYTKIKLVRDNEETGKRDVYIAQDSTHMRSWGILQLFDTVDKNMSEAEIKQKCDILLKLYNKKTKSLSLKNVLGDIRVRAGCLVPVFLSLGDIDLQNYMLVEKVKHTFENNSHFMDLTLVDGDEFASYSSSSYSSGNTNNKNEKQNGPAQSTTSKEDTDMANKINKLLKGKLSNTGNIFVKYSNAYKVNPALMAAISMHESARGTSNIANTKNNFFGMKKNGDYMSFSSVDEGIKRGISNLSRNYIHIGRKTLESIRNKYSSSSDKEWVKCVGAFYKQITGSTYNSNSAGTGVGSNEEAEKNLKDLTYQVQNNNSNTSTNNNNKVSKVIQEAKNQLGKPYKWGGNGPKSFDCSGLMVWAFKRGAGINLKRVSADQSKDSRGKLLCNINDVKAGDLVFFAYNKGKGNVHHVGLYIGNDQYIHAPQTGDVVKISSLSGRQKKKHDFARARRFF</sequence>
<dbReference type="InterPro" id="IPR002901">
    <property type="entry name" value="MGlyc_endo_b_GlcNAc-like_dom"/>
</dbReference>
<accession>A0A069B2D8</accession>
<name>A0A069B2D8_CLODI</name>
<evidence type="ECO:0000313" key="8">
    <source>
        <dbReference type="EMBL" id="CDS85335.1"/>
    </source>
</evidence>
<feature type="compositionally biased region" description="Polar residues" evidence="5">
    <location>
        <begin position="341"/>
        <end position="358"/>
    </location>
</feature>
<dbReference type="InterPro" id="IPR056937">
    <property type="entry name" value="YqbQ/XkdQ"/>
</dbReference>
<dbReference type="PROSITE" id="PS51935">
    <property type="entry name" value="NLPC_P60"/>
    <property type="match status" value="1"/>
</dbReference>
<dbReference type="Gene3D" id="3.90.1720.10">
    <property type="entry name" value="endopeptidase domain like (from Nostoc punctiforme)"/>
    <property type="match status" value="1"/>
</dbReference>
<dbReference type="PANTHER" id="PTHR47053:SF1">
    <property type="entry name" value="MUREIN DD-ENDOPEPTIDASE MEPH-RELATED"/>
    <property type="match status" value="1"/>
</dbReference>
<dbReference type="EMBL" id="LK932383">
    <property type="protein sequence ID" value="CDS85335.1"/>
    <property type="molecule type" value="Genomic_DNA"/>
</dbReference>
<dbReference type="GO" id="GO:0006508">
    <property type="term" value="P:proteolysis"/>
    <property type="evidence" value="ECO:0007669"/>
    <property type="project" value="UniProtKB-KW"/>
</dbReference>
<evidence type="ECO:0000256" key="5">
    <source>
        <dbReference type="SAM" id="MobiDB-lite"/>
    </source>
</evidence>
<evidence type="ECO:0000313" key="7">
    <source>
        <dbReference type="EMBL" id="CDS84815.1"/>
    </source>
</evidence>
<dbReference type="Pfam" id="PF24032">
    <property type="entry name" value="YQBQ"/>
    <property type="match status" value="1"/>
</dbReference>
<organism evidence="9">
    <name type="scientific">Clostridioides difficile</name>
    <name type="common">Peptoclostridium difficile</name>
    <dbReference type="NCBI Taxonomy" id="1496"/>
    <lineage>
        <taxon>Bacteria</taxon>
        <taxon>Bacillati</taxon>
        <taxon>Bacillota</taxon>
        <taxon>Clostridia</taxon>
        <taxon>Peptostreptococcales</taxon>
        <taxon>Peptostreptococcaceae</taxon>
        <taxon>Clostridioides</taxon>
    </lineage>
</organism>
<dbReference type="SUPFAM" id="SSF69279">
    <property type="entry name" value="Phage tail proteins"/>
    <property type="match status" value="1"/>
</dbReference>
<dbReference type="AlphaFoldDB" id="A0A069B2D8"/>
<reference evidence="9" key="1">
    <citation type="submission" date="2014-07" db="EMBL/GenBank/DDBJ databases">
        <authorList>
            <person name="Monot Marc"/>
        </authorList>
    </citation>
    <scope>NUCLEOTIDE SEQUENCE</scope>
    <source>
        <strain evidence="9">7032989</strain>
        <strain evidence="8">7032994</strain>
    </source>
</reference>
<comment type="similarity">
    <text evidence="1">Belongs to the peptidase C40 family.</text>
</comment>
<proteinExistence type="inferred from homology"/>
<dbReference type="SMR" id="A0A069B2D8"/>
<evidence type="ECO:0000256" key="3">
    <source>
        <dbReference type="ARBA" id="ARBA00022801"/>
    </source>
</evidence>
<gene>
    <name evidence="9" type="ORF">BN1095_890019</name>
    <name evidence="7" type="ORF">BN1096_460016</name>
    <name evidence="8" type="ORF">BN1097_460016</name>
</gene>
<dbReference type="Pfam" id="PF01832">
    <property type="entry name" value="Glucosaminidase"/>
    <property type="match status" value="1"/>
</dbReference>
<dbReference type="RefSeq" id="WP_021368250.1">
    <property type="nucleotide sequence ID" value="NZ_BISB01000049.1"/>
</dbReference>
<keyword evidence="2" id="KW-0645">Protease</keyword>
<evidence type="ECO:0000256" key="2">
    <source>
        <dbReference type="ARBA" id="ARBA00022670"/>
    </source>
</evidence>
<feature type="region of interest" description="Disordered" evidence="5">
    <location>
        <begin position="336"/>
        <end position="364"/>
    </location>
</feature>